<dbReference type="SUPFAM" id="SSF51556">
    <property type="entry name" value="Metallo-dependent hydrolases"/>
    <property type="match status" value="1"/>
</dbReference>
<name>A0A5P9CMP9_9VIBR</name>
<evidence type="ECO:0000313" key="2">
    <source>
        <dbReference type="EMBL" id="QFT27486.1"/>
    </source>
</evidence>
<dbReference type="KEGG" id="vaq:FIV01_13860"/>
<proteinExistence type="predicted"/>
<dbReference type="EMBL" id="CP045350">
    <property type="protein sequence ID" value="QFT27486.1"/>
    <property type="molecule type" value="Genomic_DNA"/>
</dbReference>
<keyword evidence="2" id="KW-0378">Hydrolase</keyword>
<dbReference type="InterPro" id="IPR032466">
    <property type="entry name" value="Metal_Hydrolase"/>
</dbReference>
<feature type="signal peptide" evidence="1">
    <location>
        <begin position="1"/>
        <end position="19"/>
    </location>
</feature>
<sequence>MKRRWMLCLMWFSVPLAYGYEGGYNDAEVHFVDYFQRTDGVKYLVHNMDKSHIDYAFLMGLPIIKKWSAYDPKPPRYMQGDDSPVYYYSRTDDLLYRALNKSPHKDRFFPFITGFNPTDMFAAEQIEQMIDDNPGFWKGIGEVLTRHDSLSALTLGEQARANHPALMKVYKVAAKHHLPVVLHSNITSEREKKPLYKHELVEALEKNPKTRFIWAHAGTSATLLKRQDLSFLIDEVTQLLEDYDNLYILASWSLRDVILNSPQSKEEWASLITKYPHRFMMGSDVVGRFRNTGKVLSGWDEILDALPPEVADDMAKNNMLKMVKQ</sequence>
<dbReference type="Gene3D" id="3.20.20.140">
    <property type="entry name" value="Metal-dependent hydrolases"/>
    <property type="match status" value="1"/>
</dbReference>
<organism evidence="2 3">
    <name type="scientific">Vibrio aquimaris</name>
    <dbReference type="NCBI Taxonomy" id="2587862"/>
    <lineage>
        <taxon>Bacteria</taxon>
        <taxon>Pseudomonadati</taxon>
        <taxon>Pseudomonadota</taxon>
        <taxon>Gammaproteobacteria</taxon>
        <taxon>Vibrionales</taxon>
        <taxon>Vibrionaceae</taxon>
        <taxon>Vibrio</taxon>
    </lineage>
</organism>
<keyword evidence="3" id="KW-1185">Reference proteome</keyword>
<accession>A0A5P9CMP9</accession>
<protein>
    <submittedName>
        <fullName evidence="2">Amidohydrolase</fullName>
    </submittedName>
</protein>
<feature type="chain" id="PRO_5024843943" evidence="1">
    <location>
        <begin position="20"/>
        <end position="325"/>
    </location>
</feature>
<dbReference type="OrthoDB" id="3982782at2"/>
<keyword evidence="1" id="KW-0732">Signal</keyword>
<dbReference type="GO" id="GO:0016787">
    <property type="term" value="F:hydrolase activity"/>
    <property type="evidence" value="ECO:0007669"/>
    <property type="project" value="UniProtKB-KW"/>
</dbReference>
<gene>
    <name evidence="2" type="ORF">FIV01_13860</name>
</gene>
<dbReference type="RefSeq" id="WP_152431481.1">
    <property type="nucleotide sequence ID" value="NZ_CBCSDK010000024.1"/>
</dbReference>
<evidence type="ECO:0000313" key="3">
    <source>
        <dbReference type="Proteomes" id="UP000326936"/>
    </source>
</evidence>
<reference evidence="2 3" key="1">
    <citation type="submission" date="2019-10" db="EMBL/GenBank/DDBJ databases">
        <title>Complete genome sequence of Vibrio sp. strain THAF100, isolated from non-filtered water from the water column of tank 6 of a marine aquarium containing stony-coral fragments. Water maintained at 26 degree C.</title>
        <authorList>
            <person name="Ruckert C."/>
            <person name="Franco A."/>
            <person name="Kalinowski J."/>
            <person name="Glaeser S."/>
        </authorList>
    </citation>
    <scope>NUCLEOTIDE SEQUENCE [LARGE SCALE GENOMIC DNA]</scope>
    <source>
        <strain evidence="2 3">THAF100</strain>
    </source>
</reference>
<dbReference type="Proteomes" id="UP000326936">
    <property type="component" value="Chromosome"/>
</dbReference>
<evidence type="ECO:0000256" key="1">
    <source>
        <dbReference type="SAM" id="SignalP"/>
    </source>
</evidence>
<dbReference type="AlphaFoldDB" id="A0A5P9CMP9"/>